<name>A0ABP6WIG3_9PSEU</name>
<evidence type="ECO:0000313" key="8">
    <source>
        <dbReference type="Proteomes" id="UP001500689"/>
    </source>
</evidence>
<dbReference type="SUPFAM" id="SSF56349">
    <property type="entry name" value="DNA breaking-rejoining enzymes"/>
    <property type="match status" value="1"/>
</dbReference>
<evidence type="ECO:0008006" key="9">
    <source>
        <dbReference type="Google" id="ProtNLM"/>
    </source>
</evidence>
<feature type="domain" description="Core-binding (CB)" evidence="6">
    <location>
        <begin position="87"/>
        <end position="173"/>
    </location>
</feature>
<evidence type="ECO:0000256" key="3">
    <source>
        <dbReference type="PROSITE-ProRule" id="PRU01248"/>
    </source>
</evidence>
<dbReference type="InterPro" id="IPR050090">
    <property type="entry name" value="Tyrosine_recombinase_XerCD"/>
</dbReference>
<organism evidence="7 8">
    <name type="scientific">Amycolatopsis ultiminotia</name>
    <dbReference type="NCBI Taxonomy" id="543629"/>
    <lineage>
        <taxon>Bacteria</taxon>
        <taxon>Bacillati</taxon>
        <taxon>Actinomycetota</taxon>
        <taxon>Actinomycetes</taxon>
        <taxon>Pseudonocardiales</taxon>
        <taxon>Pseudonocardiaceae</taxon>
        <taxon>Amycolatopsis</taxon>
    </lineage>
</organism>
<accession>A0ABP6WIG3</accession>
<reference evidence="8" key="1">
    <citation type="journal article" date="2019" name="Int. J. Syst. Evol. Microbiol.">
        <title>The Global Catalogue of Microorganisms (GCM) 10K type strain sequencing project: providing services to taxonomists for standard genome sequencing and annotation.</title>
        <authorList>
            <consortium name="The Broad Institute Genomics Platform"/>
            <consortium name="The Broad Institute Genome Sequencing Center for Infectious Disease"/>
            <person name="Wu L."/>
            <person name="Ma J."/>
        </authorList>
    </citation>
    <scope>NUCLEOTIDE SEQUENCE [LARGE SCALE GENOMIC DNA]</scope>
    <source>
        <strain evidence="8">JCM 16898</strain>
    </source>
</reference>
<protein>
    <recommendedName>
        <fullName evidence="9">Site-specific recombinase XerD</fullName>
    </recommendedName>
</protein>
<feature type="compositionally biased region" description="Basic and acidic residues" evidence="4">
    <location>
        <begin position="450"/>
        <end position="465"/>
    </location>
</feature>
<evidence type="ECO:0000256" key="4">
    <source>
        <dbReference type="SAM" id="MobiDB-lite"/>
    </source>
</evidence>
<sequence length="465" mass="51037">MEWSGIEDEHVDAWSIQEVWVPETGKQWGAECPRLDEQGHGSWWFTAEGPVTDDGARSRVRRGGYATEEAAGEARNRTLAAAKGIGLTTGQWLDRWLAGSRLRPSTVRAYRGHVVGYLKPRLGDVPVAALSIADVQTAFTAIAGEAGIGGRRLAPASVARIRSTLSSALTTAVRKQVIAHNPARGREIELPKARKPRPLVWTDARVAHWRETGHTPGPVCVWTREQTVEFLRAIAGEKRYLYYHLIAVTGLRRAEAAALRETDVDLRGSEVFVAPRPGRQANDDGELKSPTSARTLALDHVTVGLLRRYIAVRGDVPSAEDGNRYLFSAPDGGPRGLSLFSHEFKELLYGCTSLPPIRLHDLRHGAASLALAAGNDLKDIQEMLGHASLSFTADYYVSVYPSRRHGTAERIGSFLFATKPNRLGRASRQVRCCRRLAGTSRARHTTSAEGRQRITNPREKPGITS</sequence>
<dbReference type="PROSITE" id="PS51900">
    <property type="entry name" value="CB"/>
    <property type="match status" value="1"/>
</dbReference>
<dbReference type="InterPro" id="IPR010998">
    <property type="entry name" value="Integrase_recombinase_N"/>
</dbReference>
<dbReference type="EMBL" id="BAAAZN010000008">
    <property type="protein sequence ID" value="GAA3552159.1"/>
    <property type="molecule type" value="Genomic_DNA"/>
</dbReference>
<dbReference type="PANTHER" id="PTHR30349:SF91">
    <property type="entry name" value="INTA PROTEIN"/>
    <property type="match status" value="1"/>
</dbReference>
<dbReference type="InterPro" id="IPR013762">
    <property type="entry name" value="Integrase-like_cat_sf"/>
</dbReference>
<comment type="caution">
    <text evidence="7">The sequence shown here is derived from an EMBL/GenBank/DDBJ whole genome shotgun (WGS) entry which is preliminary data.</text>
</comment>
<evidence type="ECO:0000259" key="6">
    <source>
        <dbReference type="PROSITE" id="PS51900"/>
    </source>
</evidence>
<dbReference type="InterPro" id="IPR044068">
    <property type="entry name" value="CB"/>
</dbReference>
<feature type="region of interest" description="Disordered" evidence="4">
    <location>
        <begin position="438"/>
        <end position="465"/>
    </location>
</feature>
<evidence type="ECO:0000256" key="2">
    <source>
        <dbReference type="ARBA" id="ARBA00023172"/>
    </source>
</evidence>
<keyword evidence="8" id="KW-1185">Reference proteome</keyword>
<dbReference type="PANTHER" id="PTHR30349">
    <property type="entry name" value="PHAGE INTEGRASE-RELATED"/>
    <property type="match status" value="1"/>
</dbReference>
<dbReference type="InterPro" id="IPR002104">
    <property type="entry name" value="Integrase_catalytic"/>
</dbReference>
<gene>
    <name evidence="7" type="ORF">GCM10022222_39710</name>
</gene>
<dbReference type="Gene3D" id="1.10.150.130">
    <property type="match status" value="1"/>
</dbReference>
<keyword evidence="2" id="KW-0233">DNA recombination</keyword>
<dbReference type="Gene3D" id="1.10.443.10">
    <property type="entry name" value="Intergrase catalytic core"/>
    <property type="match status" value="1"/>
</dbReference>
<evidence type="ECO:0000259" key="5">
    <source>
        <dbReference type="PROSITE" id="PS51898"/>
    </source>
</evidence>
<feature type="domain" description="Tyr recombinase" evidence="5">
    <location>
        <begin position="217"/>
        <end position="409"/>
    </location>
</feature>
<proteinExistence type="predicted"/>
<evidence type="ECO:0000313" key="7">
    <source>
        <dbReference type="EMBL" id="GAA3552159.1"/>
    </source>
</evidence>
<evidence type="ECO:0000256" key="1">
    <source>
        <dbReference type="ARBA" id="ARBA00023125"/>
    </source>
</evidence>
<dbReference type="Proteomes" id="UP001500689">
    <property type="component" value="Unassembled WGS sequence"/>
</dbReference>
<keyword evidence="1 3" id="KW-0238">DNA-binding</keyword>
<dbReference type="Pfam" id="PF00589">
    <property type="entry name" value="Phage_integrase"/>
    <property type="match status" value="1"/>
</dbReference>
<dbReference type="InterPro" id="IPR011010">
    <property type="entry name" value="DNA_brk_join_enz"/>
</dbReference>
<dbReference type="PROSITE" id="PS51898">
    <property type="entry name" value="TYR_RECOMBINASE"/>
    <property type="match status" value="1"/>
</dbReference>